<evidence type="ECO:0000313" key="2">
    <source>
        <dbReference type="EMBL" id="OMH78427.1"/>
    </source>
</evidence>
<name>A0A1R1PBS8_ZANCU</name>
<feature type="transmembrane region" description="Helical" evidence="1">
    <location>
        <begin position="207"/>
        <end position="229"/>
    </location>
</feature>
<dbReference type="EMBL" id="LSSK01001928">
    <property type="protein sequence ID" value="OMH78427.1"/>
    <property type="molecule type" value="Genomic_DNA"/>
</dbReference>
<keyword evidence="1" id="KW-1133">Transmembrane helix</keyword>
<protein>
    <submittedName>
        <fullName evidence="2">Uncharacterized protein</fullName>
    </submittedName>
</protein>
<organism evidence="2 3">
    <name type="scientific">Zancudomyces culisetae</name>
    <name type="common">Gut fungus</name>
    <name type="synonym">Smittium culisetae</name>
    <dbReference type="NCBI Taxonomy" id="1213189"/>
    <lineage>
        <taxon>Eukaryota</taxon>
        <taxon>Fungi</taxon>
        <taxon>Fungi incertae sedis</taxon>
        <taxon>Zoopagomycota</taxon>
        <taxon>Kickxellomycotina</taxon>
        <taxon>Harpellomycetes</taxon>
        <taxon>Harpellales</taxon>
        <taxon>Legeriomycetaceae</taxon>
        <taxon>Zancudomyces</taxon>
    </lineage>
</organism>
<dbReference type="AlphaFoldDB" id="A0A1R1PBS8"/>
<evidence type="ECO:0000256" key="1">
    <source>
        <dbReference type="SAM" id="Phobius"/>
    </source>
</evidence>
<reference evidence="3" key="1">
    <citation type="submission" date="2017-01" db="EMBL/GenBank/DDBJ databases">
        <authorList>
            <person name="Wang Y."/>
            <person name="White M."/>
            <person name="Kvist S."/>
            <person name="Moncalvo J.-M."/>
        </authorList>
    </citation>
    <scope>NUCLEOTIDE SEQUENCE [LARGE SCALE GENOMIC DNA]</scope>
    <source>
        <strain evidence="3">COL-18-3</strain>
    </source>
</reference>
<evidence type="ECO:0000313" key="3">
    <source>
        <dbReference type="Proteomes" id="UP000188320"/>
    </source>
</evidence>
<dbReference type="Proteomes" id="UP000188320">
    <property type="component" value="Unassembled WGS sequence"/>
</dbReference>
<keyword evidence="3" id="KW-1185">Reference proteome</keyword>
<proteinExistence type="predicted"/>
<gene>
    <name evidence="2" type="ORF">AX774_g8188</name>
</gene>
<accession>A0A1R1PBS8</accession>
<sequence length="239" mass="26737">MYTQKDSYNVEANQTDYSELNLFGEKMNNQELLSSSKSLMKSSEDMNKEVASSILTNIFPSLQAIWIETASLSFGISGDEAHRNAAVNVIEIMELLLRFSRADFITQIYQYLSSPGPVSKPVATLGSYQIFLLLRSFFLYFPFSKTGSQPNSLVRADISLISITSTLATQLTSFAPINSDVFTDLMSEIRSWFDLVSFHVSESFDSLIVSLFLFLFSFSLSFSLSFSYLNGSIISPIPL</sequence>
<keyword evidence="1" id="KW-0472">Membrane</keyword>
<keyword evidence="1" id="KW-0812">Transmembrane</keyword>
<comment type="caution">
    <text evidence="2">The sequence shown here is derived from an EMBL/GenBank/DDBJ whole genome shotgun (WGS) entry which is preliminary data.</text>
</comment>